<dbReference type="InterPro" id="IPR010982">
    <property type="entry name" value="Lambda_DNA-bd_dom_sf"/>
</dbReference>
<evidence type="ECO:0000256" key="1">
    <source>
        <dbReference type="ARBA" id="ARBA00023125"/>
    </source>
</evidence>
<dbReference type="PANTHER" id="PTHR46797:SF1">
    <property type="entry name" value="METHYLPHOSPHONATE SYNTHASE"/>
    <property type="match status" value="1"/>
</dbReference>
<comment type="caution">
    <text evidence="3">The sequence shown here is derived from an EMBL/GenBank/DDBJ whole genome shotgun (WGS) entry which is preliminary data.</text>
</comment>
<proteinExistence type="predicted"/>
<evidence type="ECO:0000313" key="3">
    <source>
        <dbReference type="EMBL" id="NUB18609.1"/>
    </source>
</evidence>
<dbReference type="Pfam" id="PF01381">
    <property type="entry name" value="HTH_3"/>
    <property type="match status" value="1"/>
</dbReference>
<dbReference type="InterPro" id="IPR050807">
    <property type="entry name" value="TransReg_Diox_bact_type"/>
</dbReference>
<feature type="domain" description="HTH cro/C1-type" evidence="2">
    <location>
        <begin position="13"/>
        <end position="67"/>
    </location>
</feature>
<accession>A0ABX2KPP6</accession>
<keyword evidence="1" id="KW-0238">DNA-binding</keyword>
<sequence length="116" mass="13052">MAHDLKQTIGSRVRARRLALKLTQEQIAEAIDRTVETVSNIERGKAFPGLDTLEQIGRVLNVSLGVLFENTENSVSPRRAELRARMLAIADTLTDTDLEIALRQIEVLARGRERHH</sequence>
<dbReference type="InterPro" id="IPR001387">
    <property type="entry name" value="Cro/C1-type_HTH"/>
</dbReference>
<dbReference type="EMBL" id="WHOR01000022">
    <property type="protein sequence ID" value="NUB18609.1"/>
    <property type="molecule type" value="Genomic_DNA"/>
</dbReference>
<organism evidence="3 4">
    <name type="scientific">Azospirillum formosense</name>
    <dbReference type="NCBI Taxonomy" id="861533"/>
    <lineage>
        <taxon>Bacteria</taxon>
        <taxon>Pseudomonadati</taxon>
        <taxon>Pseudomonadota</taxon>
        <taxon>Alphaproteobacteria</taxon>
        <taxon>Rhodospirillales</taxon>
        <taxon>Azospirillaceae</taxon>
        <taxon>Azospirillum</taxon>
    </lineage>
</organism>
<gene>
    <name evidence="3" type="ORF">GBZ26_05155</name>
</gene>
<dbReference type="SMART" id="SM00530">
    <property type="entry name" value="HTH_XRE"/>
    <property type="match status" value="1"/>
</dbReference>
<protein>
    <submittedName>
        <fullName evidence="3">Helix-turn-helix domain-containing protein</fullName>
    </submittedName>
</protein>
<evidence type="ECO:0000259" key="2">
    <source>
        <dbReference type="PROSITE" id="PS50943"/>
    </source>
</evidence>
<dbReference type="RefSeq" id="WP_174437906.1">
    <property type="nucleotide sequence ID" value="NZ_BAABCC010000034.1"/>
</dbReference>
<dbReference type="Proteomes" id="UP000639419">
    <property type="component" value="Unassembled WGS sequence"/>
</dbReference>
<dbReference type="CDD" id="cd00093">
    <property type="entry name" value="HTH_XRE"/>
    <property type="match status" value="1"/>
</dbReference>
<reference evidence="3 4" key="1">
    <citation type="submission" date="2019-10" db="EMBL/GenBank/DDBJ databases">
        <title>Genome sequence of Azospirillum formosense CC-Nfb-7.</title>
        <authorList>
            <person name="Ambrosini A."/>
            <person name="Sant'Anna F.H."/>
            <person name="Cassan F.D."/>
            <person name="Souza E.M."/>
            <person name="Passaglia L.M.P."/>
        </authorList>
    </citation>
    <scope>NUCLEOTIDE SEQUENCE [LARGE SCALE GENOMIC DNA]</scope>
    <source>
        <strain evidence="3 4">CC-NFb-7</strain>
    </source>
</reference>
<dbReference type="PANTHER" id="PTHR46797">
    <property type="entry name" value="HTH-TYPE TRANSCRIPTIONAL REGULATOR"/>
    <property type="match status" value="1"/>
</dbReference>
<evidence type="ECO:0000313" key="4">
    <source>
        <dbReference type="Proteomes" id="UP000639419"/>
    </source>
</evidence>
<dbReference type="PROSITE" id="PS50943">
    <property type="entry name" value="HTH_CROC1"/>
    <property type="match status" value="1"/>
</dbReference>
<keyword evidence="4" id="KW-1185">Reference proteome</keyword>
<dbReference type="Gene3D" id="1.10.260.40">
    <property type="entry name" value="lambda repressor-like DNA-binding domains"/>
    <property type="match status" value="1"/>
</dbReference>
<name>A0ABX2KPP6_9PROT</name>
<dbReference type="SUPFAM" id="SSF47413">
    <property type="entry name" value="lambda repressor-like DNA-binding domains"/>
    <property type="match status" value="1"/>
</dbReference>